<dbReference type="EMBL" id="JAAKGT010000006">
    <property type="protein sequence ID" value="NGM50805.1"/>
    <property type="molecule type" value="Genomic_DNA"/>
</dbReference>
<protein>
    <submittedName>
        <fullName evidence="1">Uncharacterized protein</fullName>
    </submittedName>
</protein>
<dbReference type="AlphaFoldDB" id="A0A6G4QZY5"/>
<sequence length="87" mass="9079">MTVEQVAEHISEMTTYSVSAGGQSYPMMAWSAMVEHGGQGSADIVVANVAGTIVGDQLTWLDQQQVFLVQEQADGARVGVGVNPAAV</sequence>
<comment type="caution">
    <text evidence="1">The sequence shown here is derived from an EMBL/GenBank/DDBJ whole genome shotgun (WGS) entry which is preliminary data.</text>
</comment>
<accession>A0A6G4QZY5</accession>
<reference evidence="1" key="1">
    <citation type="submission" date="2020-02" db="EMBL/GenBank/DDBJ databases">
        <authorList>
            <person name="Gao J."/>
            <person name="Sun J."/>
        </authorList>
    </citation>
    <scope>NUCLEOTIDE SEQUENCE</scope>
    <source>
        <strain evidence="1">602-2</strain>
    </source>
</reference>
<name>A0A6G4QZY5_9CAUL</name>
<dbReference type="RefSeq" id="WP_165259669.1">
    <property type="nucleotide sequence ID" value="NZ_JAAKGT010000006.1"/>
</dbReference>
<proteinExistence type="predicted"/>
<evidence type="ECO:0000313" key="1">
    <source>
        <dbReference type="EMBL" id="NGM50805.1"/>
    </source>
</evidence>
<gene>
    <name evidence="1" type="ORF">G5B46_14400</name>
</gene>
<organism evidence="1">
    <name type="scientific">Caulobacter sp. 602-2</name>
    <dbReference type="NCBI Taxonomy" id="2710887"/>
    <lineage>
        <taxon>Bacteria</taxon>
        <taxon>Pseudomonadati</taxon>
        <taxon>Pseudomonadota</taxon>
        <taxon>Alphaproteobacteria</taxon>
        <taxon>Caulobacterales</taxon>
        <taxon>Caulobacteraceae</taxon>
        <taxon>Caulobacter</taxon>
    </lineage>
</organism>